<evidence type="ECO:0000256" key="1">
    <source>
        <dbReference type="ARBA" id="ARBA00004418"/>
    </source>
</evidence>
<dbReference type="CDD" id="cd11614">
    <property type="entry name" value="SAF_CpaB_FlgA_like"/>
    <property type="match status" value="1"/>
</dbReference>
<keyword evidence="4" id="KW-1005">Bacterial flagellum biogenesis</keyword>
<gene>
    <name evidence="6" type="primary">flgA</name>
    <name evidence="6" type="ORF">D1114_06440</name>
</gene>
<feature type="signal peptide" evidence="4">
    <location>
        <begin position="1"/>
        <end position="18"/>
    </location>
</feature>
<proteinExistence type="inferred from homology"/>
<keyword evidence="2 4" id="KW-0732">Signal</keyword>
<keyword evidence="6" id="KW-0966">Cell projection</keyword>
<sequence>MSVRLLPLLLLLAAPAAAQGLSGAETAALVAAAMARAGVPGAPPVPVRALPPCSHTPHVEALNGSWSTAELRCDAPAWKRALRTSAPASPAPRAPDAADAAFAGVALIRPLARGSVIAAEDLASGPLSARWHADLIGRRLKVALAPGQPVLPRHLEPDWLVTRGGPVALRVAAGPIEVLAPAEALEDGALGDLVEVRNLSSGATLRAIVTARNLAEVRPNMR</sequence>
<dbReference type="AlphaFoldDB" id="A0AAX1UMM3"/>
<dbReference type="Gene3D" id="2.30.30.760">
    <property type="match status" value="1"/>
</dbReference>
<accession>A0AAX1UMM3</accession>
<dbReference type="InterPro" id="IPR039246">
    <property type="entry name" value="Flagellar_FlgA"/>
</dbReference>
<dbReference type="PANTHER" id="PTHR36307:SF1">
    <property type="entry name" value="FLAGELLA BASAL BODY P-RING FORMATION PROTEIN FLGA"/>
    <property type="match status" value="1"/>
</dbReference>
<dbReference type="InterPro" id="IPR017585">
    <property type="entry name" value="SAF_FlgA"/>
</dbReference>
<evidence type="ECO:0000256" key="2">
    <source>
        <dbReference type="ARBA" id="ARBA00022729"/>
    </source>
</evidence>
<dbReference type="PANTHER" id="PTHR36307">
    <property type="entry name" value="FLAGELLA BASAL BODY P-RING FORMATION PROTEIN FLGA"/>
    <property type="match status" value="1"/>
</dbReference>
<feature type="chain" id="PRO_5043088576" description="Flagella basal body P-ring formation protein FlgA" evidence="4">
    <location>
        <begin position="19"/>
        <end position="222"/>
    </location>
</feature>
<evidence type="ECO:0000259" key="5">
    <source>
        <dbReference type="SMART" id="SM00858"/>
    </source>
</evidence>
<organism evidence="6 7">
    <name type="scientific">Cereibacter sphaeroides</name>
    <name type="common">Rhodobacter sphaeroides</name>
    <dbReference type="NCBI Taxonomy" id="1063"/>
    <lineage>
        <taxon>Bacteria</taxon>
        <taxon>Pseudomonadati</taxon>
        <taxon>Pseudomonadota</taxon>
        <taxon>Alphaproteobacteria</taxon>
        <taxon>Rhodobacterales</taxon>
        <taxon>Paracoccaceae</taxon>
        <taxon>Cereibacter</taxon>
    </lineage>
</organism>
<evidence type="ECO:0000313" key="6">
    <source>
        <dbReference type="EMBL" id="RHZ96345.1"/>
    </source>
</evidence>
<comment type="subcellular location">
    <subcellularLocation>
        <location evidence="1 4">Periplasm</location>
    </subcellularLocation>
</comment>
<keyword evidence="3 4" id="KW-0574">Periplasm</keyword>
<comment type="similarity">
    <text evidence="4">Belongs to the FlgA family.</text>
</comment>
<feature type="domain" description="SAF" evidence="5">
    <location>
        <begin position="102"/>
        <end position="156"/>
    </location>
</feature>
<protein>
    <recommendedName>
        <fullName evidence="4">Flagella basal body P-ring formation protein FlgA</fullName>
    </recommendedName>
</protein>
<comment type="caution">
    <text evidence="6">The sequence shown here is derived from an EMBL/GenBank/DDBJ whole genome shotgun (WGS) entry which is preliminary data.</text>
</comment>
<comment type="function">
    <text evidence="4">Involved in the assembly process of the P-ring formation. It may associate with FlgF on the rod constituting a structure essential for the P-ring assembly or may act as a modulator protein for the P-ring assembly.</text>
</comment>
<dbReference type="InterPro" id="IPR013974">
    <property type="entry name" value="SAF"/>
</dbReference>
<dbReference type="GO" id="GO:0044780">
    <property type="term" value="P:bacterial-type flagellum assembly"/>
    <property type="evidence" value="ECO:0007669"/>
    <property type="project" value="InterPro"/>
</dbReference>
<evidence type="ECO:0000256" key="4">
    <source>
        <dbReference type="RuleBase" id="RU362063"/>
    </source>
</evidence>
<dbReference type="EMBL" id="QWGP01000005">
    <property type="protein sequence ID" value="RHZ96345.1"/>
    <property type="molecule type" value="Genomic_DNA"/>
</dbReference>
<dbReference type="RefSeq" id="WP_118999624.1">
    <property type="nucleotide sequence ID" value="NZ_QWGP01000005.1"/>
</dbReference>
<dbReference type="GO" id="GO:0042597">
    <property type="term" value="C:periplasmic space"/>
    <property type="evidence" value="ECO:0007669"/>
    <property type="project" value="UniProtKB-SubCell"/>
</dbReference>
<dbReference type="NCBIfam" id="TIGR03170">
    <property type="entry name" value="flgA_cterm"/>
    <property type="match status" value="1"/>
</dbReference>
<evidence type="ECO:0000313" key="7">
    <source>
        <dbReference type="Proteomes" id="UP000266305"/>
    </source>
</evidence>
<dbReference type="Pfam" id="PF13144">
    <property type="entry name" value="ChapFlgA"/>
    <property type="match status" value="1"/>
</dbReference>
<reference evidence="6 7" key="1">
    <citation type="submission" date="2018-08" db="EMBL/GenBank/DDBJ databases">
        <title>Draft genome sequence of Rhodobacter sphaeroides FY.</title>
        <authorList>
            <person name="Rayyan A."/>
            <person name="Meyer T.E."/>
            <person name="Kyndt J.A."/>
        </authorList>
    </citation>
    <scope>NUCLEOTIDE SEQUENCE [LARGE SCALE GENOMIC DNA]</scope>
    <source>
        <strain evidence="6 7">FY</strain>
    </source>
</reference>
<dbReference type="Proteomes" id="UP000266305">
    <property type="component" value="Unassembled WGS sequence"/>
</dbReference>
<evidence type="ECO:0000256" key="3">
    <source>
        <dbReference type="ARBA" id="ARBA00022764"/>
    </source>
</evidence>
<name>A0AAX1UMM3_CERSP</name>
<dbReference type="SMART" id="SM00858">
    <property type="entry name" value="SAF"/>
    <property type="match status" value="1"/>
</dbReference>
<keyword evidence="6" id="KW-0969">Cilium</keyword>
<keyword evidence="6" id="KW-0282">Flagellum</keyword>